<protein>
    <recommendedName>
        <fullName evidence="2">histidine kinase</fullName>
        <ecNumber evidence="2">2.7.13.3</ecNumber>
    </recommendedName>
</protein>
<comment type="catalytic activity">
    <reaction evidence="1">
        <text>ATP + protein L-histidine = ADP + protein N-phospho-L-histidine.</text>
        <dbReference type="EC" id="2.7.13.3"/>
    </reaction>
</comment>
<reference evidence="14" key="1">
    <citation type="submission" date="2016-07" db="EMBL/GenBank/DDBJ databases">
        <title>Sequence Frankia sp. strain CcI1.17.</title>
        <authorList>
            <person name="Ghodhbane-Gtari F."/>
            <person name="Swanson E."/>
            <person name="Gueddou A."/>
            <person name="Morris K."/>
            <person name="Hezbri K."/>
            <person name="Ktari A."/>
            <person name="Nouioui I."/>
            <person name="Abebe-Akele F."/>
            <person name="Simpson S."/>
            <person name="Thomas K."/>
            <person name="Gtari M."/>
            <person name="Tisa L.S."/>
            <person name="Hurst S."/>
        </authorList>
    </citation>
    <scope>NUCLEOTIDE SEQUENCE [LARGE SCALE GENOMIC DNA]</scope>
    <source>
        <strain evidence="14">Cc1.17</strain>
    </source>
</reference>
<evidence type="ECO:0000256" key="8">
    <source>
        <dbReference type="ARBA" id="ARBA00023012"/>
    </source>
</evidence>
<sequence length="536" mass="54297">MKGTWPASFGARISGLLGRLVGAHGRWSGVDGVAAVAVPRRSAVTMLIDRIPSARARRVAMVVVADIVPTAAVGAIMLGASGHAAREQVPPSRPLDGAAYMLLGLATFLFPLRRRFSLLLFAAEALLLGTYIATGYPHGPPGAALIVVAFTVGLRAPECRAAGAAKAGAVLLVLATVVAYARGYVAGGWGLASAVVSVLCVVVVPTVLGTLLRVRRLASARAKEDETRRRIDQERLRMAREVHDVVGHGLSIISLQAAVALHVLDRRPEQAQVALEAIRRTSVDALDELRATLALTRAGSGRRISNTAGADTARADAAEAGRGTRSAAAPGAGSGTRPPDAPAGGPAGTSAGEAPRTPLTGLRRLPGLIAEVRLCGTTVELVTTGDLGAVPAEVDLAAYRVVQESLTNVLRHAGPAEVRVALHSAGGQLRIEVRDRPTQAPAGSHGATLVTPVGHGLRGLRERVEELGGSLTAGPSAAGGWRVHTELPLGPGPTARRTTGGAAAGSAGAPVVAGAAVSTAGGASGAARTAGVESPS</sequence>
<keyword evidence="8" id="KW-0902">Two-component regulatory system</keyword>
<evidence type="ECO:0000256" key="1">
    <source>
        <dbReference type="ARBA" id="ARBA00000085"/>
    </source>
</evidence>
<keyword evidence="6" id="KW-0418">Kinase</keyword>
<dbReference type="GO" id="GO:0046983">
    <property type="term" value="F:protein dimerization activity"/>
    <property type="evidence" value="ECO:0007669"/>
    <property type="project" value="InterPro"/>
</dbReference>
<dbReference type="EMBL" id="MBLM01000003">
    <property type="protein sequence ID" value="OHV45921.1"/>
    <property type="molecule type" value="Genomic_DNA"/>
</dbReference>
<evidence type="ECO:0000259" key="12">
    <source>
        <dbReference type="Pfam" id="PF07730"/>
    </source>
</evidence>
<dbReference type="CDD" id="cd16917">
    <property type="entry name" value="HATPase_UhpB-NarQ-NarX-like"/>
    <property type="match status" value="1"/>
</dbReference>
<dbReference type="SUPFAM" id="SSF55874">
    <property type="entry name" value="ATPase domain of HSP90 chaperone/DNA topoisomerase II/histidine kinase"/>
    <property type="match status" value="1"/>
</dbReference>
<feature type="transmembrane region" description="Helical" evidence="10">
    <location>
        <begin position="92"/>
        <end position="109"/>
    </location>
</feature>
<evidence type="ECO:0000259" key="11">
    <source>
        <dbReference type="Pfam" id="PF02518"/>
    </source>
</evidence>
<feature type="region of interest" description="Disordered" evidence="9">
    <location>
        <begin position="303"/>
        <end position="362"/>
    </location>
</feature>
<proteinExistence type="predicted"/>
<evidence type="ECO:0000313" key="13">
    <source>
        <dbReference type="EMBL" id="OHV45921.1"/>
    </source>
</evidence>
<keyword evidence="14" id="KW-1185">Reference proteome</keyword>
<feature type="domain" description="Signal transduction histidine kinase subgroup 3 dimerisation and phosphoacceptor" evidence="12">
    <location>
        <begin position="234"/>
        <end position="297"/>
    </location>
</feature>
<dbReference type="EC" id="2.7.13.3" evidence="2"/>
<evidence type="ECO:0000256" key="6">
    <source>
        <dbReference type="ARBA" id="ARBA00022777"/>
    </source>
</evidence>
<keyword evidence="3" id="KW-0597">Phosphoprotein</keyword>
<feature type="domain" description="Histidine kinase/HSP90-like ATPase" evidence="11">
    <location>
        <begin position="397"/>
        <end position="490"/>
    </location>
</feature>
<accession>A0A1S1RJG1</accession>
<keyword evidence="5" id="KW-0547">Nucleotide-binding</keyword>
<dbReference type="Proteomes" id="UP000179627">
    <property type="component" value="Unassembled WGS sequence"/>
</dbReference>
<gene>
    <name evidence="13" type="ORF">CC117_09175</name>
</gene>
<feature type="region of interest" description="Disordered" evidence="9">
    <location>
        <begin position="516"/>
        <end position="536"/>
    </location>
</feature>
<keyword evidence="7" id="KW-0067">ATP-binding</keyword>
<feature type="compositionally biased region" description="Low complexity" evidence="9">
    <location>
        <begin position="335"/>
        <end position="355"/>
    </location>
</feature>
<evidence type="ECO:0000256" key="3">
    <source>
        <dbReference type="ARBA" id="ARBA00022553"/>
    </source>
</evidence>
<name>A0A1S1RJG1_9ACTN</name>
<evidence type="ECO:0000256" key="10">
    <source>
        <dbReference type="SAM" id="Phobius"/>
    </source>
</evidence>
<comment type="caution">
    <text evidence="13">The sequence shown here is derived from an EMBL/GenBank/DDBJ whole genome shotgun (WGS) entry which is preliminary data.</text>
</comment>
<dbReference type="Pfam" id="PF02518">
    <property type="entry name" value="HATPase_c"/>
    <property type="match status" value="1"/>
</dbReference>
<dbReference type="Pfam" id="PF07730">
    <property type="entry name" value="HisKA_3"/>
    <property type="match status" value="1"/>
</dbReference>
<feature type="transmembrane region" description="Helical" evidence="10">
    <location>
        <begin position="116"/>
        <end position="133"/>
    </location>
</feature>
<dbReference type="InterPro" id="IPR011712">
    <property type="entry name" value="Sig_transdc_His_kin_sub3_dim/P"/>
</dbReference>
<dbReference type="PANTHER" id="PTHR24421:SF10">
    <property type="entry name" value="NITRATE_NITRITE SENSOR PROTEIN NARQ"/>
    <property type="match status" value="1"/>
</dbReference>
<dbReference type="GO" id="GO:0005524">
    <property type="term" value="F:ATP binding"/>
    <property type="evidence" value="ECO:0007669"/>
    <property type="project" value="UniProtKB-KW"/>
</dbReference>
<feature type="region of interest" description="Disordered" evidence="9">
    <location>
        <begin position="489"/>
        <end position="508"/>
    </location>
</feature>
<dbReference type="InterPro" id="IPR036890">
    <property type="entry name" value="HATPase_C_sf"/>
</dbReference>
<dbReference type="InterPro" id="IPR050482">
    <property type="entry name" value="Sensor_HK_TwoCompSys"/>
</dbReference>
<keyword evidence="4" id="KW-0808">Transferase</keyword>
<keyword evidence="10" id="KW-0472">Membrane</keyword>
<dbReference type="Gene3D" id="3.30.565.10">
    <property type="entry name" value="Histidine kinase-like ATPase, C-terminal domain"/>
    <property type="match status" value="1"/>
</dbReference>
<feature type="transmembrane region" description="Helical" evidence="10">
    <location>
        <begin position="191"/>
        <end position="212"/>
    </location>
</feature>
<keyword evidence="10" id="KW-1133">Transmembrane helix</keyword>
<evidence type="ECO:0000256" key="2">
    <source>
        <dbReference type="ARBA" id="ARBA00012438"/>
    </source>
</evidence>
<dbReference type="AlphaFoldDB" id="A0A1S1RJG1"/>
<evidence type="ECO:0000256" key="7">
    <source>
        <dbReference type="ARBA" id="ARBA00022840"/>
    </source>
</evidence>
<dbReference type="Gene3D" id="1.20.5.1930">
    <property type="match status" value="1"/>
</dbReference>
<feature type="transmembrane region" description="Helical" evidence="10">
    <location>
        <begin position="168"/>
        <end position="185"/>
    </location>
</feature>
<keyword evidence="10" id="KW-0812">Transmembrane</keyword>
<organism evidence="13 14">
    <name type="scientific">Parafrankia colletiae</name>
    <dbReference type="NCBI Taxonomy" id="573497"/>
    <lineage>
        <taxon>Bacteria</taxon>
        <taxon>Bacillati</taxon>
        <taxon>Actinomycetota</taxon>
        <taxon>Actinomycetes</taxon>
        <taxon>Frankiales</taxon>
        <taxon>Frankiaceae</taxon>
        <taxon>Parafrankia</taxon>
    </lineage>
</organism>
<dbReference type="PANTHER" id="PTHR24421">
    <property type="entry name" value="NITRATE/NITRITE SENSOR PROTEIN NARX-RELATED"/>
    <property type="match status" value="1"/>
</dbReference>
<dbReference type="RefSeq" id="WP_071082173.1">
    <property type="nucleotide sequence ID" value="NZ_MBLM01000003.1"/>
</dbReference>
<dbReference type="GO" id="GO:0016020">
    <property type="term" value="C:membrane"/>
    <property type="evidence" value="ECO:0007669"/>
    <property type="project" value="InterPro"/>
</dbReference>
<dbReference type="InterPro" id="IPR003594">
    <property type="entry name" value="HATPase_dom"/>
</dbReference>
<dbReference type="GO" id="GO:0000155">
    <property type="term" value="F:phosphorelay sensor kinase activity"/>
    <property type="evidence" value="ECO:0007669"/>
    <property type="project" value="InterPro"/>
</dbReference>
<evidence type="ECO:0000256" key="5">
    <source>
        <dbReference type="ARBA" id="ARBA00022741"/>
    </source>
</evidence>
<evidence type="ECO:0000256" key="4">
    <source>
        <dbReference type="ARBA" id="ARBA00022679"/>
    </source>
</evidence>
<feature type="transmembrane region" description="Helical" evidence="10">
    <location>
        <begin position="59"/>
        <end position="80"/>
    </location>
</feature>
<feature type="compositionally biased region" description="Low complexity" evidence="9">
    <location>
        <begin position="492"/>
        <end position="508"/>
    </location>
</feature>
<evidence type="ECO:0000313" key="14">
    <source>
        <dbReference type="Proteomes" id="UP000179627"/>
    </source>
</evidence>
<evidence type="ECO:0000256" key="9">
    <source>
        <dbReference type="SAM" id="MobiDB-lite"/>
    </source>
</evidence>